<proteinExistence type="predicted"/>
<dbReference type="EMBL" id="HBJA01067960">
    <property type="protein sequence ID" value="CAE0812770.1"/>
    <property type="molecule type" value="Transcribed_RNA"/>
</dbReference>
<name>A0A7S4D139_9EUGL</name>
<protein>
    <submittedName>
        <fullName evidence="1">Uncharacterized protein</fullName>
    </submittedName>
</protein>
<evidence type="ECO:0000313" key="1">
    <source>
        <dbReference type="EMBL" id="CAE0812770.1"/>
    </source>
</evidence>
<sequence>MRKGVEGDATSTLLATQAAPKWAAGLRPIWCYKRSLHPHTTRTLGWCLRTTTQMLGPQTRNTRDYQRFSKPESQNPGVKWHKCLIVDAWLMAIPTPSGGTPGLPLPLQNRSSCIPPGYAPAFNDQAATISSRFVQENSVAFGTKDTQRPLQFKAT</sequence>
<gene>
    <name evidence="1" type="ORF">EGYM00163_LOCUS23920</name>
</gene>
<dbReference type="AlphaFoldDB" id="A0A7S4D139"/>
<organism evidence="1">
    <name type="scientific">Eutreptiella gymnastica</name>
    <dbReference type="NCBI Taxonomy" id="73025"/>
    <lineage>
        <taxon>Eukaryota</taxon>
        <taxon>Discoba</taxon>
        <taxon>Euglenozoa</taxon>
        <taxon>Euglenida</taxon>
        <taxon>Spirocuta</taxon>
        <taxon>Euglenophyceae</taxon>
        <taxon>Eutreptiales</taxon>
        <taxon>Eutreptiaceae</taxon>
        <taxon>Eutreptiella</taxon>
    </lineage>
</organism>
<reference evidence="1" key="1">
    <citation type="submission" date="2021-01" db="EMBL/GenBank/DDBJ databases">
        <authorList>
            <person name="Corre E."/>
            <person name="Pelletier E."/>
            <person name="Niang G."/>
            <person name="Scheremetjew M."/>
            <person name="Finn R."/>
            <person name="Kale V."/>
            <person name="Holt S."/>
            <person name="Cochrane G."/>
            <person name="Meng A."/>
            <person name="Brown T."/>
            <person name="Cohen L."/>
        </authorList>
    </citation>
    <scope>NUCLEOTIDE SEQUENCE</scope>
    <source>
        <strain evidence="1">CCMP1594</strain>
    </source>
</reference>
<accession>A0A7S4D139</accession>